<dbReference type="OMA" id="IKQMEFR"/>
<dbReference type="KEGG" id="ehx:EMIHUDRAFT_237406"/>
<reference evidence="3" key="2">
    <citation type="submission" date="2024-10" db="UniProtKB">
        <authorList>
            <consortium name="EnsemblProtists"/>
        </authorList>
    </citation>
    <scope>IDENTIFICATION</scope>
</reference>
<feature type="domain" description="Vps72/YL1 C-terminal" evidence="2">
    <location>
        <begin position="183"/>
        <end position="212"/>
    </location>
</feature>
<dbReference type="InterPro" id="IPR013272">
    <property type="entry name" value="Vps72/YL1_C"/>
</dbReference>
<dbReference type="PANTHER" id="PTHR13275">
    <property type="entry name" value="YL-1 PROTEIN TRANSCRIPTION FACTOR-LIKE 1"/>
    <property type="match status" value="1"/>
</dbReference>
<evidence type="ECO:0000313" key="4">
    <source>
        <dbReference type="Proteomes" id="UP000013827"/>
    </source>
</evidence>
<dbReference type="RefSeq" id="XP_005776883.1">
    <property type="nucleotide sequence ID" value="XM_005776826.1"/>
</dbReference>
<reference evidence="4" key="1">
    <citation type="journal article" date="2013" name="Nature">
        <title>Pan genome of the phytoplankton Emiliania underpins its global distribution.</title>
        <authorList>
            <person name="Read B.A."/>
            <person name="Kegel J."/>
            <person name="Klute M.J."/>
            <person name="Kuo A."/>
            <person name="Lefebvre S.C."/>
            <person name="Maumus F."/>
            <person name="Mayer C."/>
            <person name="Miller J."/>
            <person name="Monier A."/>
            <person name="Salamov A."/>
            <person name="Young J."/>
            <person name="Aguilar M."/>
            <person name="Claverie J.M."/>
            <person name="Frickenhaus S."/>
            <person name="Gonzalez K."/>
            <person name="Herman E.K."/>
            <person name="Lin Y.C."/>
            <person name="Napier J."/>
            <person name="Ogata H."/>
            <person name="Sarno A.F."/>
            <person name="Shmutz J."/>
            <person name="Schroeder D."/>
            <person name="de Vargas C."/>
            <person name="Verret F."/>
            <person name="von Dassow P."/>
            <person name="Valentin K."/>
            <person name="Van de Peer Y."/>
            <person name="Wheeler G."/>
            <person name="Dacks J.B."/>
            <person name="Delwiche C.F."/>
            <person name="Dyhrman S.T."/>
            <person name="Glockner G."/>
            <person name="John U."/>
            <person name="Richards T."/>
            <person name="Worden A.Z."/>
            <person name="Zhang X."/>
            <person name="Grigoriev I.V."/>
            <person name="Allen A.E."/>
            <person name="Bidle K."/>
            <person name="Borodovsky M."/>
            <person name="Bowler C."/>
            <person name="Brownlee C."/>
            <person name="Cock J.M."/>
            <person name="Elias M."/>
            <person name="Gladyshev V.N."/>
            <person name="Groth M."/>
            <person name="Guda C."/>
            <person name="Hadaegh A."/>
            <person name="Iglesias-Rodriguez M.D."/>
            <person name="Jenkins J."/>
            <person name="Jones B.M."/>
            <person name="Lawson T."/>
            <person name="Leese F."/>
            <person name="Lindquist E."/>
            <person name="Lobanov A."/>
            <person name="Lomsadze A."/>
            <person name="Malik S.B."/>
            <person name="Marsh M.E."/>
            <person name="Mackinder L."/>
            <person name="Mock T."/>
            <person name="Mueller-Roeber B."/>
            <person name="Pagarete A."/>
            <person name="Parker M."/>
            <person name="Probert I."/>
            <person name="Quesneville H."/>
            <person name="Raines C."/>
            <person name="Rensing S.A."/>
            <person name="Riano-Pachon D.M."/>
            <person name="Richier S."/>
            <person name="Rokitta S."/>
            <person name="Shiraiwa Y."/>
            <person name="Soanes D.M."/>
            <person name="van der Giezen M."/>
            <person name="Wahlund T.M."/>
            <person name="Williams B."/>
            <person name="Wilson W."/>
            <person name="Wolfe G."/>
            <person name="Wurch L.L."/>
        </authorList>
    </citation>
    <scope>NUCLEOTIDE SEQUENCE</scope>
</reference>
<dbReference type="eggNOG" id="KOG2897">
    <property type="taxonomic scope" value="Eukaryota"/>
</dbReference>
<dbReference type="GeneID" id="17271175"/>
<accession>A0A0D3JLR9</accession>
<dbReference type="AlphaFoldDB" id="A0A0D3JLR9"/>
<name>A0A0D3JLR9_EMIH1</name>
<dbReference type="Proteomes" id="UP000013827">
    <property type="component" value="Unassembled WGS sequence"/>
</dbReference>
<evidence type="ECO:0000256" key="1">
    <source>
        <dbReference type="SAM" id="MobiDB-lite"/>
    </source>
</evidence>
<dbReference type="GO" id="GO:0005634">
    <property type="term" value="C:nucleus"/>
    <property type="evidence" value="ECO:0007669"/>
    <property type="project" value="TreeGrafter"/>
</dbReference>
<dbReference type="STRING" id="2903.R1CRL4"/>
<feature type="compositionally biased region" description="Basic and acidic residues" evidence="1">
    <location>
        <begin position="79"/>
        <end position="98"/>
    </location>
</feature>
<dbReference type="SMART" id="SM00993">
    <property type="entry name" value="YL1_C"/>
    <property type="match status" value="1"/>
</dbReference>
<sequence length="223" mass="24999">MASLIAQEEDEREDDADKEFYEQDFWADAEEDAEYAMEADDEGADSFDSDFGDSSESDGDDGEEEEKAARKAAKPKKRSAQEKRRQAIELAERRKGEGRGQAGRRGVELAAQTEIINRASLEQMLRVEEEKRKVVVRDRRTSGPRVVTKSTREGDSVRTYVTFTDGPLPPAIDDVAPDYPPQVKCAVTGQPARYFDPASRSPYATLEAFRTLRGERRVRPSAS</sequence>
<keyword evidence="4" id="KW-1185">Reference proteome</keyword>
<dbReference type="EnsemblProtists" id="EOD24454">
    <property type="protein sequence ID" value="EOD24454"/>
    <property type="gene ID" value="EMIHUDRAFT_238500"/>
</dbReference>
<proteinExistence type="predicted"/>
<dbReference type="EnsemblProtists" id="EOD25633">
    <property type="protein sequence ID" value="EOD25633"/>
    <property type="gene ID" value="EMIHUDRAFT_237406"/>
</dbReference>
<dbReference type="HOGENOM" id="CLU_1242074_0_0_1"/>
<feature type="region of interest" description="Disordered" evidence="1">
    <location>
        <begin position="1"/>
        <end position="107"/>
    </location>
</feature>
<feature type="compositionally biased region" description="Acidic residues" evidence="1">
    <location>
        <begin position="7"/>
        <end position="17"/>
    </location>
</feature>
<dbReference type="Pfam" id="PF08265">
    <property type="entry name" value="YL1_C"/>
    <property type="match status" value="1"/>
</dbReference>
<dbReference type="PaxDb" id="2903-EOD24454"/>
<dbReference type="RefSeq" id="XP_005778062.1">
    <property type="nucleotide sequence ID" value="XM_005778005.1"/>
</dbReference>
<dbReference type="PANTHER" id="PTHR13275:SF4">
    <property type="entry name" value="VACUOLAR PROTEIN SORTING-ASSOCIATED PROTEIN 72 HOMOLOG"/>
    <property type="match status" value="1"/>
</dbReference>
<organism evidence="3 4">
    <name type="scientific">Emiliania huxleyi (strain CCMP1516)</name>
    <dbReference type="NCBI Taxonomy" id="280463"/>
    <lineage>
        <taxon>Eukaryota</taxon>
        <taxon>Haptista</taxon>
        <taxon>Haptophyta</taxon>
        <taxon>Prymnesiophyceae</taxon>
        <taxon>Isochrysidales</taxon>
        <taxon>Noelaerhabdaceae</taxon>
        <taxon>Emiliania</taxon>
    </lineage>
</organism>
<evidence type="ECO:0000259" key="2">
    <source>
        <dbReference type="SMART" id="SM00993"/>
    </source>
</evidence>
<feature type="compositionally biased region" description="Acidic residues" evidence="1">
    <location>
        <begin position="25"/>
        <end position="66"/>
    </location>
</feature>
<protein>
    <recommendedName>
        <fullName evidence="2">Vps72/YL1 C-terminal domain-containing protein</fullName>
    </recommendedName>
</protein>
<dbReference type="KEGG" id="ehx:EMIHUDRAFT_238500"/>
<dbReference type="GeneID" id="17270000"/>
<evidence type="ECO:0000313" key="3">
    <source>
        <dbReference type="EnsemblProtists" id="EOD24454"/>
    </source>
</evidence>